<name>A0A550C144_9AGAR</name>
<evidence type="ECO:0000313" key="1">
    <source>
        <dbReference type="EMBL" id="TRM58519.1"/>
    </source>
</evidence>
<organism evidence="1 2">
    <name type="scientific">Schizophyllum amplum</name>
    <dbReference type="NCBI Taxonomy" id="97359"/>
    <lineage>
        <taxon>Eukaryota</taxon>
        <taxon>Fungi</taxon>
        <taxon>Dikarya</taxon>
        <taxon>Basidiomycota</taxon>
        <taxon>Agaricomycotina</taxon>
        <taxon>Agaricomycetes</taxon>
        <taxon>Agaricomycetidae</taxon>
        <taxon>Agaricales</taxon>
        <taxon>Schizophyllaceae</taxon>
        <taxon>Schizophyllum</taxon>
    </lineage>
</organism>
<dbReference type="Proteomes" id="UP000320762">
    <property type="component" value="Unassembled WGS sequence"/>
</dbReference>
<reference evidence="1 2" key="1">
    <citation type="journal article" date="2019" name="New Phytol.">
        <title>Comparative genomics reveals unique wood-decay strategies and fruiting body development in the Schizophyllaceae.</title>
        <authorList>
            <person name="Almasi E."/>
            <person name="Sahu N."/>
            <person name="Krizsan K."/>
            <person name="Balint B."/>
            <person name="Kovacs G.M."/>
            <person name="Kiss B."/>
            <person name="Cseklye J."/>
            <person name="Drula E."/>
            <person name="Henrissat B."/>
            <person name="Nagy I."/>
            <person name="Chovatia M."/>
            <person name="Adam C."/>
            <person name="LaButti K."/>
            <person name="Lipzen A."/>
            <person name="Riley R."/>
            <person name="Grigoriev I.V."/>
            <person name="Nagy L.G."/>
        </authorList>
    </citation>
    <scope>NUCLEOTIDE SEQUENCE [LARGE SCALE GENOMIC DNA]</scope>
    <source>
        <strain evidence="1 2">NL-1724</strain>
    </source>
</reference>
<keyword evidence="2" id="KW-1185">Reference proteome</keyword>
<comment type="caution">
    <text evidence="1">The sequence shown here is derived from an EMBL/GenBank/DDBJ whole genome shotgun (WGS) entry which is preliminary data.</text>
</comment>
<accession>A0A550C144</accession>
<protein>
    <submittedName>
        <fullName evidence="1">Uncharacterized protein</fullName>
    </submittedName>
</protein>
<gene>
    <name evidence="1" type="ORF">BD626DRAFT_511349</name>
</gene>
<proteinExistence type="predicted"/>
<dbReference type="AlphaFoldDB" id="A0A550C144"/>
<sequence>MSSRRYPLANLRIPLHHGRSPKLRRLVGRTLGDLYPRYCYGWIFTDKELEAMSIAAFGHPDGGTNAADDLDYTHKRLGLHYEVLLYVSENTARKKLKRVSDPEFLAKAKAATGKQEDGKWYHTDVF</sequence>
<evidence type="ECO:0000313" key="2">
    <source>
        <dbReference type="Proteomes" id="UP000320762"/>
    </source>
</evidence>
<dbReference type="EMBL" id="VDMD01000035">
    <property type="protein sequence ID" value="TRM58519.1"/>
    <property type="molecule type" value="Genomic_DNA"/>
</dbReference>